<name>A0A915LKM5_MELJA</name>
<evidence type="ECO:0000256" key="1">
    <source>
        <dbReference type="SAM" id="MobiDB-lite"/>
    </source>
</evidence>
<feature type="compositionally biased region" description="Basic and acidic residues" evidence="1">
    <location>
        <begin position="21"/>
        <end position="35"/>
    </location>
</feature>
<feature type="region of interest" description="Disordered" evidence="1">
    <location>
        <begin position="85"/>
        <end position="120"/>
    </location>
</feature>
<sequence length="120" mass="14432">MGTLRNSAEERQARKAIQYHQKQEKQHRERGEGDHHYHRQNYEHYTNGWQPSPIPLEHRPFYSYNNSFPPPHQQTDIPVYRDRIGREQQNGRPLAASHSDSSYGHREIPVNREQNYSHKY</sequence>
<proteinExistence type="predicted"/>
<feature type="region of interest" description="Disordered" evidence="1">
    <location>
        <begin position="1"/>
        <end position="36"/>
    </location>
</feature>
<evidence type="ECO:0000313" key="3">
    <source>
        <dbReference type="WBParaSite" id="scaffold136_cov225.g356"/>
    </source>
</evidence>
<accession>A0A915LKM5</accession>
<evidence type="ECO:0000313" key="2">
    <source>
        <dbReference type="Proteomes" id="UP000887561"/>
    </source>
</evidence>
<keyword evidence="2" id="KW-1185">Reference proteome</keyword>
<reference evidence="3" key="1">
    <citation type="submission" date="2022-11" db="UniProtKB">
        <authorList>
            <consortium name="WormBaseParasite"/>
        </authorList>
    </citation>
    <scope>IDENTIFICATION</scope>
</reference>
<dbReference type="AlphaFoldDB" id="A0A915LKM5"/>
<organism evidence="2 3">
    <name type="scientific">Meloidogyne javanica</name>
    <name type="common">Root-knot nematode worm</name>
    <dbReference type="NCBI Taxonomy" id="6303"/>
    <lineage>
        <taxon>Eukaryota</taxon>
        <taxon>Metazoa</taxon>
        <taxon>Ecdysozoa</taxon>
        <taxon>Nematoda</taxon>
        <taxon>Chromadorea</taxon>
        <taxon>Rhabditida</taxon>
        <taxon>Tylenchina</taxon>
        <taxon>Tylenchomorpha</taxon>
        <taxon>Tylenchoidea</taxon>
        <taxon>Meloidogynidae</taxon>
        <taxon>Meloidogyninae</taxon>
        <taxon>Meloidogyne</taxon>
        <taxon>Meloidogyne incognita group</taxon>
    </lineage>
</organism>
<dbReference type="Proteomes" id="UP000887561">
    <property type="component" value="Unplaced"/>
</dbReference>
<protein>
    <submittedName>
        <fullName evidence="3">Uncharacterized protein</fullName>
    </submittedName>
</protein>
<dbReference type="WBParaSite" id="scaffold136_cov225.g356">
    <property type="protein sequence ID" value="scaffold136_cov225.g356"/>
    <property type="gene ID" value="scaffold136_cov225.g356"/>
</dbReference>